<dbReference type="RefSeq" id="WP_155100210.1">
    <property type="nucleotide sequence ID" value="NZ_WMKA01000072.1"/>
</dbReference>
<evidence type="ECO:0000256" key="5">
    <source>
        <dbReference type="ARBA" id="ARBA00023163"/>
    </source>
</evidence>
<keyword evidence="1" id="KW-0678">Repressor</keyword>
<evidence type="ECO:0000256" key="6">
    <source>
        <dbReference type="ARBA" id="ARBA00049988"/>
    </source>
</evidence>
<reference evidence="7 8" key="1">
    <citation type="submission" date="2019-11" db="EMBL/GenBank/DDBJ databases">
        <title>Cellulosimicrobium composti sp. nov. isolated from a compost.</title>
        <authorList>
            <person name="Yang Y."/>
        </authorList>
    </citation>
    <scope>NUCLEOTIDE SEQUENCE [LARGE SCALE GENOMIC DNA]</scope>
    <source>
        <strain evidence="7 8">BIT-GX5</strain>
    </source>
</reference>
<keyword evidence="4" id="KW-0238">DNA-binding</keyword>
<dbReference type="SUPFAM" id="SSF47598">
    <property type="entry name" value="Ribbon-helix-helix"/>
    <property type="match status" value="1"/>
</dbReference>
<evidence type="ECO:0000313" key="8">
    <source>
        <dbReference type="Proteomes" id="UP000440668"/>
    </source>
</evidence>
<evidence type="ECO:0000256" key="3">
    <source>
        <dbReference type="ARBA" id="ARBA00023015"/>
    </source>
</evidence>
<dbReference type="EMBL" id="WMKA01000072">
    <property type="protein sequence ID" value="MTG90881.1"/>
    <property type="molecule type" value="Genomic_DNA"/>
</dbReference>
<gene>
    <name evidence="7" type="ORF">GJV82_18345</name>
</gene>
<comment type="similarity">
    <text evidence="6">Belongs to the TacA antitoxin family.</text>
</comment>
<dbReference type="Proteomes" id="UP000440668">
    <property type="component" value="Unassembled WGS sequence"/>
</dbReference>
<dbReference type="Pfam" id="PF08681">
    <property type="entry name" value="TacA1"/>
    <property type="match status" value="1"/>
</dbReference>
<dbReference type="PANTHER" id="PTHR35401">
    <property type="entry name" value="COPG FAMILY HELIX-TURN-HELIX PROTEIN-RELATED-RELATED"/>
    <property type="match status" value="1"/>
</dbReference>
<keyword evidence="5" id="KW-0804">Transcription</keyword>
<keyword evidence="3" id="KW-0805">Transcription regulation</keyword>
<sequence length="100" mass="11268">MATARQTKNRRIEVRATERQEALVRQAAAASSQTIASFVLSSAVERAERVPAKRRWFTGPPGEHQALLRLLDEPLPSTVAFEKLWSRPSPFRQPFTPNAQ</sequence>
<keyword evidence="2" id="KW-1277">Toxin-antitoxin system</keyword>
<dbReference type="GO" id="GO:0003677">
    <property type="term" value="F:DNA binding"/>
    <property type="evidence" value="ECO:0007669"/>
    <property type="project" value="UniProtKB-KW"/>
</dbReference>
<organism evidence="7 8">
    <name type="scientific">Cellulosimicrobium composti</name>
    <dbReference type="NCBI Taxonomy" id="2672572"/>
    <lineage>
        <taxon>Bacteria</taxon>
        <taxon>Bacillati</taxon>
        <taxon>Actinomycetota</taxon>
        <taxon>Actinomycetes</taxon>
        <taxon>Micrococcales</taxon>
        <taxon>Promicromonosporaceae</taxon>
        <taxon>Cellulosimicrobium</taxon>
    </lineage>
</organism>
<dbReference type="InterPro" id="IPR010985">
    <property type="entry name" value="Ribbon_hlx_hlx"/>
</dbReference>
<dbReference type="AlphaFoldDB" id="A0A6N7ZN21"/>
<proteinExistence type="inferred from homology"/>
<protein>
    <submittedName>
        <fullName evidence="7">DUF1778 domain-containing protein</fullName>
    </submittedName>
</protein>
<evidence type="ECO:0000256" key="1">
    <source>
        <dbReference type="ARBA" id="ARBA00022491"/>
    </source>
</evidence>
<dbReference type="Gene3D" id="1.20.5.780">
    <property type="entry name" value="Single helix bin"/>
    <property type="match status" value="1"/>
</dbReference>
<dbReference type="PANTHER" id="PTHR35401:SF1">
    <property type="entry name" value="CYTOPLASMIC PROTEIN"/>
    <property type="match status" value="1"/>
</dbReference>
<evidence type="ECO:0000256" key="4">
    <source>
        <dbReference type="ARBA" id="ARBA00023125"/>
    </source>
</evidence>
<accession>A0A6N7ZN21</accession>
<dbReference type="InterPro" id="IPR014795">
    <property type="entry name" value="TacA_1-like"/>
</dbReference>
<evidence type="ECO:0000256" key="2">
    <source>
        <dbReference type="ARBA" id="ARBA00022649"/>
    </source>
</evidence>
<dbReference type="GO" id="GO:0006355">
    <property type="term" value="P:regulation of DNA-templated transcription"/>
    <property type="evidence" value="ECO:0007669"/>
    <property type="project" value="InterPro"/>
</dbReference>
<evidence type="ECO:0000313" key="7">
    <source>
        <dbReference type="EMBL" id="MTG90881.1"/>
    </source>
</evidence>
<name>A0A6N7ZN21_9MICO</name>
<comment type="caution">
    <text evidence="7">The sequence shown here is derived from an EMBL/GenBank/DDBJ whole genome shotgun (WGS) entry which is preliminary data.</text>
</comment>